<feature type="region of interest" description="Disordered" evidence="1">
    <location>
        <begin position="213"/>
        <end position="242"/>
    </location>
</feature>
<dbReference type="OrthoDB" id="8157608at2"/>
<dbReference type="RefSeq" id="WP_091839012.1">
    <property type="nucleotide sequence ID" value="NZ_FOAN01000007.1"/>
</dbReference>
<feature type="transmembrane region" description="Helical" evidence="2">
    <location>
        <begin position="188"/>
        <end position="208"/>
    </location>
</feature>
<evidence type="ECO:0008006" key="5">
    <source>
        <dbReference type="Google" id="ProtNLM"/>
    </source>
</evidence>
<keyword evidence="2" id="KW-1133">Transmembrane helix</keyword>
<organism evidence="3 4">
    <name type="scientific">Bosea lupini</name>
    <dbReference type="NCBI Taxonomy" id="1036779"/>
    <lineage>
        <taxon>Bacteria</taxon>
        <taxon>Pseudomonadati</taxon>
        <taxon>Pseudomonadota</taxon>
        <taxon>Alphaproteobacteria</taxon>
        <taxon>Hyphomicrobiales</taxon>
        <taxon>Boseaceae</taxon>
        <taxon>Bosea</taxon>
    </lineage>
</organism>
<evidence type="ECO:0000313" key="4">
    <source>
        <dbReference type="Proteomes" id="UP000199664"/>
    </source>
</evidence>
<name>A0A1H7VNA1_9HYPH</name>
<proteinExistence type="predicted"/>
<gene>
    <name evidence="3" type="ORF">SAMN04515666_107185</name>
</gene>
<evidence type="ECO:0000256" key="1">
    <source>
        <dbReference type="SAM" id="MobiDB-lite"/>
    </source>
</evidence>
<dbReference type="Proteomes" id="UP000199664">
    <property type="component" value="Unassembled WGS sequence"/>
</dbReference>
<keyword evidence="2" id="KW-0812">Transmembrane</keyword>
<sequence length="242" mass="26719">MRFGEWLGGQVRNYARNYVWNRTTLSAVLIASPAILSSIATFAISNSLDRRSARFTEERDGITRDLGALDGQVKSFETLQLGRGALLLVLNGSQADMQYKYLLDRLFRLNAKQAVRRMAAIVHPQDWQGRMAPYDALVDQEYSDANTVHAIQAMENAMIQEAGARLTALQLRHNIVTGRIAKIDSLKAQIIAVLASLTSALTIVIFFVTTNKKSAPPPAAAPADKRQRPASVRKRAADGRQL</sequence>
<dbReference type="AlphaFoldDB" id="A0A1H7VNA1"/>
<accession>A0A1H7VNA1</accession>
<evidence type="ECO:0000313" key="3">
    <source>
        <dbReference type="EMBL" id="SEM10733.1"/>
    </source>
</evidence>
<dbReference type="EMBL" id="FOAN01000007">
    <property type="protein sequence ID" value="SEM10733.1"/>
    <property type="molecule type" value="Genomic_DNA"/>
</dbReference>
<keyword evidence="2" id="KW-0472">Membrane</keyword>
<protein>
    <recommendedName>
        <fullName evidence="5">Four helix bundle sensory module for signal transduction</fullName>
    </recommendedName>
</protein>
<keyword evidence="4" id="KW-1185">Reference proteome</keyword>
<feature type="transmembrane region" description="Helical" evidence="2">
    <location>
        <begin position="24"/>
        <end position="44"/>
    </location>
</feature>
<reference evidence="4" key="1">
    <citation type="submission" date="2016-10" db="EMBL/GenBank/DDBJ databases">
        <authorList>
            <person name="Varghese N."/>
            <person name="Submissions S."/>
        </authorList>
    </citation>
    <scope>NUCLEOTIDE SEQUENCE [LARGE SCALE GENOMIC DNA]</scope>
    <source>
        <strain evidence="4">LMG 26383,CCUG 61248,R- 45681</strain>
    </source>
</reference>
<evidence type="ECO:0000256" key="2">
    <source>
        <dbReference type="SAM" id="Phobius"/>
    </source>
</evidence>